<dbReference type="AlphaFoldDB" id="A0A919SLG6"/>
<protein>
    <submittedName>
        <fullName evidence="2">Uncharacterized protein</fullName>
    </submittedName>
</protein>
<sequence>MRLPLLLCGLLALAGCSASDPKPATAPTVTPSPSAAPPVVRLVLPAEMNGLPRTTTAKWLKRPKSAEKFLKRHVFAPTGASVAAAYLDPDDISETVEVSAASGQVADPAATLRMLTANSVTLEDVRPAAPGTPGGVGTCGLSREQQPAVATVCHWAEPGSVGWVTIWSLKDRRKSFAGIRAQLQP</sequence>
<keyword evidence="1" id="KW-0732">Signal</keyword>
<evidence type="ECO:0000313" key="3">
    <source>
        <dbReference type="Proteomes" id="UP000681340"/>
    </source>
</evidence>
<keyword evidence="3" id="KW-1185">Reference proteome</keyword>
<reference evidence="2" key="1">
    <citation type="submission" date="2021-03" db="EMBL/GenBank/DDBJ databases">
        <title>Whole genome shotgun sequence of Actinoplanes auranticolor NBRC 12245.</title>
        <authorList>
            <person name="Komaki H."/>
            <person name="Tamura T."/>
        </authorList>
    </citation>
    <scope>NUCLEOTIDE SEQUENCE</scope>
    <source>
        <strain evidence="2">NBRC 12245</strain>
    </source>
</reference>
<evidence type="ECO:0000256" key="1">
    <source>
        <dbReference type="SAM" id="SignalP"/>
    </source>
</evidence>
<dbReference type="EMBL" id="BOQL01000049">
    <property type="protein sequence ID" value="GIM74225.1"/>
    <property type="molecule type" value="Genomic_DNA"/>
</dbReference>
<feature type="signal peptide" evidence="1">
    <location>
        <begin position="1"/>
        <end position="18"/>
    </location>
</feature>
<comment type="caution">
    <text evidence="2">The sequence shown here is derived from an EMBL/GenBank/DDBJ whole genome shotgun (WGS) entry which is preliminary data.</text>
</comment>
<proteinExistence type="predicted"/>
<accession>A0A919SLG6</accession>
<feature type="chain" id="PRO_5039622172" evidence="1">
    <location>
        <begin position="19"/>
        <end position="185"/>
    </location>
</feature>
<evidence type="ECO:0000313" key="2">
    <source>
        <dbReference type="EMBL" id="GIM74225.1"/>
    </source>
</evidence>
<dbReference type="Proteomes" id="UP000681340">
    <property type="component" value="Unassembled WGS sequence"/>
</dbReference>
<organism evidence="2 3">
    <name type="scientific">Actinoplanes auranticolor</name>
    <dbReference type="NCBI Taxonomy" id="47988"/>
    <lineage>
        <taxon>Bacteria</taxon>
        <taxon>Bacillati</taxon>
        <taxon>Actinomycetota</taxon>
        <taxon>Actinomycetes</taxon>
        <taxon>Micromonosporales</taxon>
        <taxon>Micromonosporaceae</taxon>
        <taxon>Actinoplanes</taxon>
    </lineage>
</organism>
<dbReference type="PROSITE" id="PS51257">
    <property type="entry name" value="PROKAR_LIPOPROTEIN"/>
    <property type="match status" value="1"/>
</dbReference>
<name>A0A919SLG6_9ACTN</name>
<dbReference type="RefSeq" id="WP_212991903.1">
    <property type="nucleotide sequence ID" value="NZ_BAABEA010000026.1"/>
</dbReference>
<gene>
    <name evidence="2" type="ORF">Aau02nite_59930</name>
</gene>